<evidence type="ECO:0000313" key="5">
    <source>
        <dbReference type="EMBL" id="MDT0495813.1"/>
    </source>
</evidence>
<dbReference type="PROSITE" id="PS50887">
    <property type="entry name" value="GGDEF"/>
    <property type="match status" value="1"/>
</dbReference>
<name>A0ABU2WD60_9GAMM</name>
<dbReference type="CDD" id="cd01948">
    <property type="entry name" value="EAL"/>
    <property type="match status" value="1"/>
</dbReference>
<dbReference type="InterPro" id="IPR035919">
    <property type="entry name" value="EAL_sf"/>
</dbReference>
<accession>A0ABU2WD60</accession>
<gene>
    <name evidence="5" type="ORF">RM530_00315</name>
</gene>
<dbReference type="PIRSF" id="PIRSF005925">
    <property type="entry name" value="Dos"/>
    <property type="match status" value="1"/>
</dbReference>
<dbReference type="PROSITE" id="PS50113">
    <property type="entry name" value="PAC"/>
    <property type="match status" value="2"/>
</dbReference>
<dbReference type="InterPro" id="IPR035965">
    <property type="entry name" value="PAS-like_dom_sf"/>
</dbReference>
<feature type="domain" description="PAC" evidence="2">
    <location>
        <begin position="375"/>
        <end position="427"/>
    </location>
</feature>
<evidence type="ECO:0000259" key="2">
    <source>
        <dbReference type="PROSITE" id="PS50113"/>
    </source>
</evidence>
<dbReference type="EMBL" id="JAVRIC010000001">
    <property type="protein sequence ID" value="MDT0495813.1"/>
    <property type="molecule type" value="Genomic_DNA"/>
</dbReference>
<dbReference type="PANTHER" id="PTHR44757:SF2">
    <property type="entry name" value="BIOFILM ARCHITECTURE MAINTENANCE PROTEIN MBAA"/>
    <property type="match status" value="1"/>
</dbReference>
<dbReference type="SMART" id="SM00086">
    <property type="entry name" value="PAC"/>
    <property type="match status" value="3"/>
</dbReference>
<dbReference type="SMART" id="SM00091">
    <property type="entry name" value="PAS"/>
    <property type="match status" value="3"/>
</dbReference>
<dbReference type="Pfam" id="PF00990">
    <property type="entry name" value="GGDEF"/>
    <property type="match status" value="1"/>
</dbReference>
<dbReference type="SMART" id="SM00267">
    <property type="entry name" value="GGDEF"/>
    <property type="match status" value="1"/>
</dbReference>
<dbReference type="InterPro" id="IPR000014">
    <property type="entry name" value="PAS"/>
</dbReference>
<feature type="domain" description="PAS" evidence="1">
    <location>
        <begin position="157"/>
        <end position="210"/>
    </location>
</feature>
<dbReference type="InterPro" id="IPR052155">
    <property type="entry name" value="Biofilm_reg_signaling"/>
</dbReference>
<dbReference type="InterPro" id="IPR043128">
    <property type="entry name" value="Rev_trsase/Diguanyl_cyclase"/>
</dbReference>
<dbReference type="CDD" id="cd01949">
    <property type="entry name" value="GGDEF"/>
    <property type="match status" value="1"/>
</dbReference>
<sequence>MSEYGYGMGGGRIARADPNIADLTSKVAGSEVPGLDQHHVREVIEAAPNAMLMVNSRGEIVLANSQAEKLFGHTRDELLRKRIEVLIPRRFRQKHERYRGGFFTRPDTRAMGAGRDLYGLKKDGSEVPIEIGLNPINMFDGVFVLASIIDITERKRAEDRLRLVIEAAPNAMLMVNSRGEIVLVNSQVEKLFGHTRDELLGQRIESLIPERFRHHHKQYRGGFFARPDTRAMGAGRDLYGLKKDGTEVPIEIGLNPLYTGDEHFVLASVIDITERLNAQKLQRAVQVNTLRQSILDSLPFSIIATNTDGIILTANPAAERMLGYSRQELIGQSVLMIHDARELESRATVLAHQTGRIIAPNFQVIVAAGSQDAADEREWTYVCKDDRHVPVNLAITAMRDDSGTVNGFLKVAYDITERKRAEAFINHLAHHDALTDLPNRTMLLGRLEKAIRQSQHHGGPLAVLMIDLDHFKQVNDLLGHPVGDQLLLNIANRLQSRVRDADTVARLGGDEFVLVLTEIDEGNKFLATVERIMKAISEPMSIDGHELVITPSIGGCVFPTDGTDATTLLKYADTAMYCAKSAGRSNFQLFTPGMLKQAEEKLVMGTALRHAIEHHELEVYYQPEISLWDGTVIGMEALARWPNGLNGVAVTPDRFIPVAEETGLILQLGEWVLRTACRDCAAMENRLGRRMRVAVNVSTRQFQQKEWPTVVRRALEESGLQPHSLEIEITESMLMQNTEESAEMLHALRRLGVTVVVDDFGTGYSSLSYLTRFPIDKIKIDRSFVRDLDTDAADAAVINAIIAMAHSLDIRVVAEGVETEQQQNYLRARACDEAQGLRYSQAVSIDELQSVMAKIEAHRLRHLRCQALTAR</sequence>
<dbReference type="InterPro" id="IPR000160">
    <property type="entry name" value="GGDEF_dom"/>
</dbReference>
<feature type="domain" description="PAS" evidence="1">
    <location>
        <begin position="287"/>
        <end position="336"/>
    </location>
</feature>
<dbReference type="Gene3D" id="3.30.70.270">
    <property type="match status" value="1"/>
</dbReference>
<dbReference type="SUPFAM" id="SSF55785">
    <property type="entry name" value="PYP-like sensor domain (PAS domain)"/>
    <property type="match status" value="3"/>
</dbReference>
<feature type="domain" description="GGDEF" evidence="4">
    <location>
        <begin position="459"/>
        <end position="592"/>
    </location>
</feature>
<dbReference type="InterPro" id="IPR013767">
    <property type="entry name" value="PAS_fold"/>
</dbReference>
<dbReference type="Pfam" id="PF00563">
    <property type="entry name" value="EAL"/>
    <property type="match status" value="1"/>
</dbReference>
<dbReference type="PROSITE" id="PS50883">
    <property type="entry name" value="EAL"/>
    <property type="match status" value="1"/>
</dbReference>
<dbReference type="SUPFAM" id="SSF55073">
    <property type="entry name" value="Nucleotide cyclase"/>
    <property type="match status" value="1"/>
</dbReference>
<dbReference type="NCBIfam" id="TIGR00254">
    <property type="entry name" value="GGDEF"/>
    <property type="match status" value="1"/>
</dbReference>
<dbReference type="Pfam" id="PF13426">
    <property type="entry name" value="PAS_9"/>
    <property type="match status" value="2"/>
</dbReference>
<dbReference type="Proteomes" id="UP001254608">
    <property type="component" value="Unassembled WGS sequence"/>
</dbReference>
<feature type="domain" description="PAS" evidence="1">
    <location>
        <begin position="36"/>
        <end position="88"/>
    </location>
</feature>
<evidence type="ECO:0000259" key="3">
    <source>
        <dbReference type="PROSITE" id="PS50883"/>
    </source>
</evidence>
<evidence type="ECO:0000259" key="1">
    <source>
        <dbReference type="PROSITE" id="PS50112"/>
    </source>
</evidence>
<evidence type="ECO:0000259" key="4">
    <source>
        <dbReference type="PROSITE" id="PS50887"/>
    </source>
</evidence>
<dbReference type="Gene3D" id="3.30.450.20">
    <property type="entry name" value="PAS domain"/>
    <property type="match status" value="3"/>
</dbReference>
<dbReference type="SUPFAM" id="SSF141868">
    <property type="entry name" value="EAL domain-like"/>
    <property type="match status" value="1"/>
</dbReference>
<dbReference type="Pfam" id="PF00989">
    <property type="entry name" value="PAS"/>
    <property type="match status" value="1"/>
</dbReference>
<dbReference type="InterPro" id="IPR012226">
    <property type="entry name" value="Diguanyl_cyclase/Pdiesterase"/>
</dbReference>
<dbReference type="InterPro" id="IPR029787">
    <property type="entry name" value="Nucleotide_cyclase"/>
</dbReference>
<protein>
    <submittedName>
        <fullName evidence="5">EAL domain-containing protein</fullName>
    </submittedName>
</protein>
<dbReference type="PANTHER" id="PTHR44757">
    <property type="entry name" value="DIGUANYLATE CYCLASE DGCP"/>
    <property type="match status" value="1"/>
</dbReference>
<dbReference type="InterPro" id="IPR000700">
    <property type="entry name" value="PAS-assoc_C"/>
</dbReference>
<dbReference type="PROSITE" id="PS50112">
    <property type="entry name" value="PAS"/>
    <property type="match status" value="3"/>
</dbReference>
<organism evidence="5 6">
    <name type="scientific">Banduia mediterranea</name>
    <dbReference type="NCBI Taxonomy" id="3075609"/>
    <lineage>
        <taxon>Bacteria</taxon>
        <taxon>Pseudomonadati</taxon>
        <taxon>Pseudomonadota</taxon>
        <taxon>Gammaproteobacteria</taxon>
        <taxon>Nevskiales</taxon>
        <taxon>Algiphilaceae</taxon>
        <taxon>Banduia</taxon>
    </lineage>
</organism>
<dbReference type="RefSeq" id="WP_311363207.1">
    <property type="nucleotide sequence ID" value="NZ_JAVRIC010000001.1"/>
</dbReference>
<comment type="caution">
    <text evidence="5">The sequence shown here is derived from an EMBL/GenBank/DDBJ whole genome shotgun (WGS) entry which is preliminary data.</text>
</comment>
<evidence type="ECO:0000313" key="6">
    <source>
        <dbReference type="Proteomes" id="UP001254608"/>
    </source>
</evidence>
<dbReference type="Gene3D" id="3.20.20.450">
    <property type="entry name" value="EAL domain"/>
    <property type="match status" value="1"/>
</dbReference>
<feature type="domain" description="PAC" evidence="2">
    <location>
        <begin position="113"/>
        <end position="163"/>
    </location>
</feature>
<dbReference type="SMART" id="SM00052">
    <property type="entry name" value="EAL"/>
    <property type="match status" value="1"/>
</dbReference>
<dbReference type="NCBIfam" id="TIGR00229">
    <property type="entry name" value="sensory_box"/>
    <property type="match status" value="3"/>
</dbReference>
<keyword evidence="6" id="KW-1185">Reference proteome</keyword>
<reference evidence="5 6" key="1">
    <citation type="submission" date="2023-09" db="EMBL/GenBank/DDBJ databases">
        <authorList>
            <person name="Rey-Velasco X."/>
        </authorList>
    </citation>
    <scope>NUCLEOTIDE SEQUENCE [LARGE SCALE GENOMIC DNA]</scope>
    <source>
        <strain evidence="5 6">W345</strain>
    </source>
</reference>
<feature type="domain" description="EAL" evidence="3">
    <location>
        <begin position="601"/>
        <end position="856"/>
    </location>
</feature>
<dbReference type="InterPro" id="IPR001633">
    <property type="entry name" value="EAL_dom"/>
</dbReference>
<proteinExistence type="predicted"/>
<dbReference type="CDD" id="cd00130">
    <property type="entry name" value="PAS"/>
    <property type="match status" value="3"/>
</dbReference>
<dbReference type="InterPro" id="IPR001610">
    <property type="entry name" value="PAC"/>
</dbReference>